<dbReference type="InterPro" id="IPR036116">
    <property type="entry name" value="FN3_sf"/>
</dbReference>
<evidence type="ECO:0000259" key="1">
    <source>
        <dbReference type="PROSITE" id="PS50853"/>
    </source>
</evidence>
<dbReference type="Gene3D" id="3.30.1920.20">
    <property type="match status" value="1"/>
</dbReference>
<accession>A0A1R0XDN3</accession>
<dbReference type="PANTHER" id="PTHR11440">
    <property type="entry name" value="LECITHIN-CHOLESTEROL ACYLTRANSFERASE-RELATED"/>
    <property type="match status" value="1"/>
</dbReference>
<dbReference type="GO" id="GO:0006629">
    <property type="term" value="P:lipid metabolic process"/>
    <property type="evidence" value="ECO:0007669"/>
    <property type="project" value="InterPro"/>
</dbReference>
<reference evidence="2 3" key="1">
    <citation type="submission" date="2016-10" db="EMBL/GenBank/DDBJ databases">
        <title>Paenibacillus species isolates.</title>
        <authorList>
            <person name="Beno S.M."/>
        </authorList>
    </citation>
    <scope>NUCLEOTIDE SEQUENCE [LARGE SCALE GENOMIC DNA]</scope>
    <source>
        <strain evidence="2 3">FSL H7-0604</strain>
    </source>
</reference>
<comment type="caution">
    <text evidence="2">The sequence shown here is derived from an EMBL/GenBank/DDBJ whole genome shotgun (WGS) entry which is preliminary data.</text>
</comment>
<dbReference type="Pfam" id="PF02450">
    <property type="entry name" value="LCAT"/>
    <property type="match status" value="1"/>
</dbReference>
<dbReference type="CDD" id="cd00063">
    <property type="entry name" value="FN3"/>
    <property type="match status" value="1"/>
</dbReference>
<dbReference type="Gene3D" id="2.60.40.10">
    <property type="entry name" value="Immunoglobulins"/>
    <property type="match status" value="1"/>
</dbReference>
<dbReference type="PROSITE" id="PS50853">
    <property type="entry name" value="FN3"/>
    <property type="match status" value="1"/>
</dbReference>
<dbReference type="InterPro" id="IPR003386">
    <property type="entry name" value="LACT/PDAT_acylTrfase"/>
</dbReference>
<protein>
    <recommendedName>
        <fullName evidence="1">Fibronectin type-III domain-containing protein</fullName>
    </recommendedName>
</protein>
<dbReference type="RefSeq" id="WP_036689585.1">
    <property type="nucleotide sequence ID" value="NZ_MKQP01000014.1"/>
</dbReference>
<dbReference type="SUPFAM" id="SSF49265">
    <property type="entry name" value="Fibronectin type III"/>
    <property type="match status" value="1"/>
</dbReference>
<dbReference type="InterPro" id="IPR058094">
    <property type="entry name" value="Ig-like_OmpL47-like"/>
</dbReference>
<dbReference type="EMBL" id="MKQP01000014">
    <property type="protein sequence ID" value="OMD33178.1"/>
    <property type="molecule type" value="Genomic_DNA"/>
</dbReference>
<dbReference type="AlphaFoldDB" id="A0A1R0XDN3"/>
<sequence>MKRIFSLSIIITVIVSLFSPTGKLQNYTYANSVHKSVYSNNPVEQSSIGILSTSVYPDNAVVKYGEKIYINYSFNDKAHPVLINIYKDGDLQSDYYYEQSSWGDHFSYEPKDEGSYRFVVQPTDQPYYTNECTVTVYKDRIIFLPGIMGSELFLGDEQVWEPENSKNLPRIRSQINSLQMTTLGESKNNISVHNSISDYDDILAFFKNEGFHVVDFPYDWRLGSSINAQKLKERINIERAASPYSNYYIVAHSMGGIVATEFIRQGNSNLIKKMITIGTPFLGAPQAINMLETGNLTDNLLAVLLAGDAVKNLEKNVPSIYELLPTKDYFSYQTNGYIETQTYQDPYGPRMKVRKYNTFSDTESYIKNSRDWSNNGLFDKAKDFHSALDVLNTLKKVDSYFIVGDQKTTPGKLVYHSLSINDKVLADVKSIQGDGVVPVSSATVGFKLDKARTFYITRSHLGLVKSTEVQQKILKILKDKPNEFVSDKIRNETKEIKTIKFKAECPVELHINDSSGNHTGPTGAETFESNIPDINYFTDGETKIALVNDVENYKVRIVGTGYGELTFSIVWSNEKDIEDRTMRFDNVAVTPGSIFKADVNQNGQVVLQIDQNGDGNFEGSVSPTVELDLGGTQDETIPTISSHVDGVKGINEWYGKNAFYNLTGADNASGVYKTFYDLNDSEFKEYNEPIALPNTGIYNFKSYVRDKNRNDSEVLTEIVKVDTTSPTVPVMTVDPTTWTNKFVTITLDGGTDADSGFQKYQYKINQDGEWKDYKDPFVIDTEGLYNVYARSVDNVFNLSGEVTGVTKVDKTNPQKPLMKVEPLKWTNQSVEITLSGGSDTDKGFPNSGFQKYQYKIGLDGEWKDYTVPFIIDNEGLNNVYARAVDIAANLSDEVFGDAKVDKTRPSKPTGFDIDLFNYDNVRISWSPSSDNVGVTGYDIYQDSILLDNITDTAYTFNNLESNKSYTFKVIAWDEAGNSSLEGVNVVRTPLSLVGTGRDHSLHSMGS</sequence>
<name>A0A1R0XDN3_9BACL</name>
<evidence type="ECO:0000313" key="2">
    <source>
        <dbReference type="EMBL" id="OMD33178.1"/>
    </source>
</evidence>
<dbReference type="NCBIfam" id="NF047446">
    <property type="entry name" value="barrel_OmpL47"/>
    <property type="match status" value="3"/>
</dbReference>
<feature type="domain" description="Fibronectin type-III" evidence="1">
    <location>
        <begin position="904"/>
        <end position="991"/>
    </location>
</feature>
<dbReference type="InterPro" id="IPR029058">
    <property type="entry name" value="AB_hydrolase_fold"/>
</dbReference>
<dbReference type="Gene3D" id="3.40.50.1820">
    <property type="entry name" value="alpha/beta hydrolase"/>
    <property type="match status" value="1"/>
</dbReference>
<dbReference type="Pfam" id="PF00041">
    <property type="entry name" value="fn3"/>
    <property type="match status" value="1"/>
</dbReference>
<dbReference type="InterPro" id="IPR003961">
    <property type="entry name" value="FN3_dom"/>
</dbReference>
<organism evidence="2 3">
    <name type="scientific">Paenibacillus odorifer</name>
    <dbReference type="NCBI Taxonomy" id="189426"/>
    <lineage>
        <taxon>Bacteria</taxon>
        <taxon>Bacillati</taxon>
        <taxon>Bacillota</taxon>
        <taxon>Bacilli</taxon>
        <taxon>Bacillales</taxon>
        <taxon>Paenibacillaceae</taxon>
        <taxon>Paenibacillus</taxon>
    </lineage>
</organism>
<evidence type="ECO:0000313" key="3">
    <source>
        <dbReference type="Proteomes" id="UP000187465"/>
    </source>
</evidence>
<proteinExistence type="predicted"/>
<dbReference type="Proteomes" id="UP000187465">
    <property type="component" value="Unassembled WGS sequence"/>
</dbReference>
<dbReference type="SUPFAM" id="SSF53474">
    <property type="entry name" value="alpha/beta-Hydrolases"/>
    <property type="match status" value="1"/>
</dbReference>
<dbReference type="InterPro" id="IPR013783">
    <property type="entry name" value="Ig-like_fold"/>
</dbReference>
<gene>
    <name evidence="2" type="ORF">BJP51_12505</name>
</gene>
<dbReference type="GO" id="GO:0008374">
    <property type="term" value="F:O-acyltransferase activity"/>
    <property type="evidence" value="ECO:0007669"/>
    <property type="project" value="InterPro"/>
</dbReference>
<dbReference type="SMART" id="SM00060">
    <property type="entry name" value="FN3"/>
    <property type="match status" value="1"/>
</dbReference>